<dbReference type="InterPro" id="IPR011856">
    <property type="entry name" value="tRNA_endonuc-like_dom_sf"/>
</dbReference>
<keyword evidence="4" id="KW-1185">Reference proteome</keyword>
<name>A0ABU3QAK5_9SPHN</name>
<dbReference type="Pfam" id="PF17761">
    <property type="entry name" value="DUF1016_N"/>
    <property type="match status" value="1"/>
</dbReference>
<protein>
    <submittedName>
        <fullName evidence="3">PDDEXK nuclease domain-containing protein</fullName>
    </submittedName>
</protein>
<feature type="domain" description="YhcG PDDEXK nuclease" evidence="1">
    <location>
        <begin position="177"/>
        <end position="330"/>
    </location>
</feature>
<dbReference type="Proteomes" id="UP001259572">
    <property type="component" value="Unassembled WGS sequence"/>
</dbReference>
<dbReference type="Pfam" id="PF06250">
    <property type="entry name" value="YhcG_C"/>
    <property type="match status" value="1"/>
</dbReference>
<dbReference type="InterPro" id="IPR053148">
    <property type="entry name" value="PD-DEXK-like_domain"/>
</dbReference>
<evidence type="ECO:0000313" key="3">
    <source>
        <dbReference type="EMBL" id="MDT9600440.1"/>
    </source>
</evidence>
<dbReference type="InterPro" id="IPR041527">
    <property type="entry name" value="YhcG_N"/>
</dbReference>
<evidence type="ECO:0000259" key="2">
    <source>
        <dbReference type="Pfam" id="PF17761"/>
    </source>
</evidence>
<evidence type="ECO:0000313" key="4">
    <source>
        <dbReference type="Proteomes" id="UP001259572"/>
    </source>
</evidence>
<evidence type="ECO:0000259" key="1">
    <source>
        <dbReference type="Pfam" id="PF06250"/>
    </source>
</evidence>
<comment type="caution">
    <text evidence="3">The sequence shown here is derived from an EMBL/GenBank/DDBJ whole genome shotgun (WGS) entry which is preliminary data.</text>
</comment>
<proteinExistence type="predicted"/>
<dbReference type="RefSeq" id="WP_315727614.1">
    <property type="nucleotide sequence ID" value="NZ_JAVUPU010000009.1"/>
</dbReference>
<reference evidence="3 4" key="1">
    <citation type="submission" date="2023-05" db="EMBL/GenBank/DDBJ databases">
        <authorList>
            <person name="Guo Y."/>
        </authorList>
    </citation>
    <scope>NUCLEOTIDE SEQUENCE [LARGE SCALE GENOMIC DNA]</scope>
    <source>
        <strain evidence="3 4">GR2756</strain>
    </source>
</reference>
<dbReference type="PANTHER" id="PTHR30547:SF0">
    <property type="entry name" value="BLR8175 PROTEIN"/>
    <property type="match status" value="1"/>
</dbReference>
<dbReference type="PANTHER" id="PTHR30547">
    <property type="entry name" value="UNCHARACTERIZED PROTEIN YHCG-RELATED"/>
    <property type="match status" value="1"/>
</dbReference>
<dbReference type="Gene3D" id="3.40.1350.10">
    <property type="match status" value="1"/>
</dbReference>
<accession>A0ABU3QAK5</accession>
<gene>
    <name evidence="3" type="ORF">RQX22_15885</name>
</gene>
<sequence>MTAPVSLPDGDGYASLLAELKERIRTARLKAAVAVNQELILLYWSIGRDILARQNAEGWGARIVDRLASDLRRDFPEMTGLSPRNLKYMRAFAEAFPDQEIVQQVAARLPWGHNIKLIEAVKSTDERLWYARQAVEHGWSRNVLAHQIESGLYGRQGKALTNFARTLPAPQSDLAQALIKDPYSFDFLSFGPDISERELERGLLEHLRALILELGKGFAFVGSQYHLEVAGQDYYLDLLFYHLRLRCFVIVELKIEDFKPEFAGKMNFYLSAVDEQLRHENDAPSIGIILCKGKNEVIVEYALRDSAKPMGIAEYRLSTALPEPLQAELPTLAEFSREFPLMSLVRLRIDIERELRSILDDQMTAERPLTMSASLRELASLGLAPPSTRRFHAALRTLHRAAHGIDVSEEAAAEATEAGTLFLTELHTLRSGGPT</sequence>
<organism evidence="3 4">
    <name type="scientific">Sphingosinicella rhizophila</name>
    <dbReference type="NCBI Taxonomy" id="3050082"/>
    <lineage>
        <taxon>Bacteria</taxon>
        <taxon>Pseudomonadati</taxon>
        <taxon>Pseudomonadota</taxon>
        <taxon>Alphaproteobacteria</taxon>
        <taxon>Sphingomonadales</taxon>
        <taxon>Sphingosinicellaceae</taxon>
        <taxon>Sphingosinicella</taxon>
    </lineage>
</organism>
<feature type="domain" description="YhcG N-terminal" evidence="2">
    <location>
        <begin position="19"/>
        <end position="155"/>
    </location>
</feature>
<dbReference type="EMBL" id="JAVUPU010000009">
    <property type="protein sequence ID" value="MDT9600440.1"/>
    <property type="molecule type" value="Genomic_DNA"/>
</dbReference>
<dbReference type="InterPro" id="IPR009362">
    <property type="entry name" value="YhcG_C"/>
</dbReference>